<proteinExistence type="predicted"/>
<keyword evidence="4" id="KW-1185">Reference proteome</keyword>
<feature type="region of interest" description="Disordered" evidence="1">
    <location>
        <begin position="142"/>
        <end position="254"/>
    </location>
</feature>
<comment type="caution">
    <text evidence="3">The sequence shown here is derived from an EMBL/GenBank/DDBJ whole genome shotgun (WGS) entry which is preliminary data.</text>
</comment>
<feature type="domain" description="HNH nuclease" evidence="2">
    <location>
        <begin position="259"/>
        <end position="336"/>
    </location>
</feature>
<feature type="compositionally biased region" description="Acidic residues" evidence="1">
    <location>
        <begin position="442"/>
        <end position="454"/>
    </location>
</feature>
<dbReference type="RefSeq" id="XP_060281463.1">
    <property type="nucleotide sequence ID" value="XM_060430622.1"/>
</dbReference>
<feature type="compositionally biased region" description="Polar residues" evidence="1">
    <location>
        <begin position="143"/>
        <end position="155"/>
    </location>
</feature>
<dbReference type="Pfam" id="PF13391">
    <property type="entry name" value="HNH_2"/>
    <property type="match status" value="1"/>
</dbReference>
<dbReference type="GeneID" id="85313809"/>
<evidence type="ECO:0000259" key="2">
    <source>
        <dbReference type="Pfam" id="PF13391"/>
    </source>
</evidence>
<feature type="compositionally biased region" description="Basic and acidic residues" evidence="1">
    <location>
        <begin position="199"/>
        <end position="208"/>
    </location>
</feature>
<gene>
    <name evidence="3" type="ORF">QBC33DRAFT_571807</name>
</gene>
<dbReference type="AlphaFoldDB" id="A0AAJ0BVV3"/>
<evidence type="ECO:0000313" key="4">
    <source>
        <dbReference type="Proteomes" id="UP001244011"/>
    </source>
</evidence>
<dbReference type="Proteomes" id="UP001244011">
    <property type="component" value="Unassembled WGS sequence"/>
</dbReference>
<reference evidence="3" key="1">
    <citation type="submission" date="2023-06" db="EMBL/GenBank/DDBJ databases">
        <title>Genome-scale phylogeny and comparative genomics of the fungal order Sordariales.</title>
        <authorList>
            <consortium name="Lawrence Berkeley National Laboratory"/>
            <person name="Hensen N."/>
            <person name="Bonometti L."/>
            <person name="Westerberg I."/>
            <person name="Brannstrom I.O."/>
            <person name="Guillou S."/>
            <person name="Cros-Aarteil S."/>
            <person name="Calhoun S."/>
            <person name="Haridas S."/>
            <person name="Kuo A."/>
            <person name="Mondo S."/>
            <person name="Pangilinan J."/>
            <person name="Riley R."/>
            <person name="Labutti K."/>
            <person name="Andreopoulos B."/>
            <person name="Lipzen A."/>
            <person name="Chen C."/>
            <person name="Yanf M."/>
            <person name="Daum C."/>
            <person name="Ng V."/>
            <person name="Clum A."/>
            <person name="Steindorff A."/>
            <person name="Ohm R."/>
            <person name="Martin F."/>
            <person name="Silar P."/>
            <person name="Natvig D."/>
            <person name="Lalanne C."/>
            <person name="Gautier V."/>
            <person name="Ament-Velasquez S.L."/>
            <person name="Kruys A."/>
            <person name="Hutchinson M.I."/>
            <person name="Powell A.J."/>
            <person name="Barry K."/>
            <person name="Miller A.N."/>
            <person name="Grigoriev I.V."/>
            <person name="Debuchy R."/>
            <person name="Gladieux P."/>
            <person name="Thoren M.H."/>
            <person name="Johannesson H."/>
        </authorList>
    </citation>
    <scope>NUCLEOTIDE SEQUENCE</scope>
    <source>
        <strain evidence="3">8032-3</strain>
    </source>
</reference>
<feature type="compositionally biased region" description="Low complexity" evidence="1">
    <location>
        <begin position="219"/>
        <end position="235"/>
    </location>
</feature>
<evidence type="ECO:0000256" key="1">
    <source>
        <dbReference type="SAM" id="MobiDB-lite"/>
    </source>
</evidence>
<feature type="compositionally biased region" description="Basic and acidic residues" evidence="1">
    <location>
        <begin position="489"/>
        <end position="501"/>
    </location>
</feature>
<feature type="region of interest" description="Disordered" evidence="1">
    <location>
        <begin position="442"/>
        <end position="501"/>
    </location>
</feature>
<feature type="compositionally biased region" description="Basic residues" evidence="1">
    <location>
        <begin position="241"/>
        <end position="251"/>
    </location>
</feature>
<accession>A0AAJ0BVV3</accession>
<dbReference type="EMBL" id="MU839016">
    <property type="protein sequence ID" value="KAK1765250.1"/>
    <property type="molecule type" value="Genomic_DNA"/>
</dbReference>
<dbReference type="InterPro" id="IPR003615">
    <property type="entry name" value="HNH_nuc"/>
</dbReference>
<name>A0AAJ0BVV3_9PEZI</name>
<evidence type="ECO:0000313" key="3">
    <source>
        <dbReference type="EMBL" id="KAK1765250.1"/>
    </source>
</evidence>
<feature type="compositionally biased region" description="Acidic residues" evidence="1">
    <location>
        <begin position="479"/>
        <end position="488"/>
    </location>
</feature>
<sequence>MELSNPEEESDQPPATRKGAAKISRFLDLYGKWPSALDAMFADDDGMNKEPVLDYITDLETRRGIFLELQRLLKLRDDSAELRAISLGIVMVAPIDKLQYHLDKMRRDEGSANYSIFTMLDTTAISAIRAFVVKGGPPPRGSVLTSQNLGATDASSIGEGPSKRRRGSNGASRAKPSIPALSAIIPTISERPPPPPPETPKKRPREDPTGNTSSAMEVLPHLASSSQLPSLSPVSKDSKASSRKRKGPNHCKIRDSNQCVLTGTQNAEAAHIFPHSTTDKQNFLALKDMLRMFWGEEKAAIWSKLFEDEVITESPQNLICLNRQLHWWFDNAMLALKPLRRETNSVTVQFHWLKGNNFKPHIALNKWRQRNTFDDVMSRAGLLDNQAWGQALYCRISGLPLETGQTFVIRAENPDHVPSFELLELSWDLLRVAAICGAAEPTDDWLRDDDDDGDGVGVRPGFSGWEENQYGQWRRWAEEVEPGSEEEPEQHNPEDNVKHPS</sequence>
<protein>
    <recommendedName>
        <fullName evidence="2">HNH nuclease domain-containing protein</fullName>
    </recommendedName>
</protein>
<organism evidence="3 4">
    <name type="scientific">Phialemonium atrogriseum</name>
    <dbReference type="NCBI Taxonomy" id="1093897"/>
    <lineage>
        <taxon>Eukaryota</taxon>
        <taxon>Fungi</taxon>
        <taxon>Dikarya</taxon>
        <taxon>Ascomycota</taxon>
        <taxon>Pezizomycotina</taxon>
        <taxon>Sordariomycetes</taxon>
        <taxon>Sordariomycetidae</taxon>
        <taxon>Cephalothecales</taxon>
        <taxon>Cephalothecaceae</taxon>
        <taxon>Phialemonium</taxon>
    </lineage>
</organism>